<feature type="transmembrane region" description="Helical" evidence="2">
    <location>
        <begin position="666"/>
        <end position="688"/>
    </location>
</feature>
<feature type="transmembrane region" description="Helical" evidence="2">
    <location>
        <begin position="636"/>
        <end position="654"/>
    </location>
</feature>
<feature type="compositionally biased region" description="Low complexity" evidence="1">
    <location>
        <begin position="109"/>
        <end position="128"/>
    </location>
</feature>
<evidence type="ECO:0000256" key="1">
    <source>
        <dbReference type="SAM" id="MobiDB-lite"/>
    </source>
</evidence>
<feature type="transmembrane region" description="Helical" evidence="2">
    <location>
        <begin position="195"/>
        <end position="220"/>
    </location>
</feature>
<feature type="compositionally biased region" description="Pro residues" evidence="1">
    <location>
        <begin position="171"/>
        <end position="183"/>
    </location>
</feature>
<feature type="transmembrane region" description="Helical" evidence="2">
    <location>
        <begin position="369"/>
        <end position="390"/>
    </location>
</feature>
<feature type="transmembrane region" description="Helical" evidence="2">
    <location>
        <begin position="453"/>
        <end position="472"/>
    </location>
</feature>
<protein>
    <submittedName>
        <fullName evidence="3">Uncharacterized protein</fullName>
    </submittedName>
</protein>
<feature type="transmembrane region" description="Helical" evidence="2">
    <location>
        <begin position="1044"/>
        <end position="1061"/>
    </location>
</feature>
<dbReference type="Proteomes" id="UP000228758">
    <property type="component" value="Unassembled WGS sequence"/>
</dbReference>
<feature type="transmembrane region" description="Helical" evidence="2">
    <location>
        <begin position="1181"/>
        <end position="1199"/>
    </location>
</feature>
<accession>A0A2M9CJ60</accession>
<feature type="transmembrane region" description="Helical" evidence="2">
    <location>
        <begin position="1156"/>
        <end position="1174"/>
    </location>
</feature>
<proteinExistence type="predicted"/>
<feature type="transmembrane region" description="Helical" evidence="2">
    <location>
        <begin position="226"/>
        <end position="243"/>
    </location>
</feature>
<feature type="transmembrane region" description="Helical" evidence="2">
    <location>
        <begin position="845"/>
        <end position="863"/>
    </location>
</feature>
<reference evidence="3 4" key="1">
    <citation type="submission" date="2017-11" db="EMBL/GenBank/DDBJ databases">
        <title>Genomic Encyclopedia of Archaeal and Bacterial Type Strains, Phase II (KMG-II): From Individual Species to Whole Genera.</title>
        <authorList>
            <person name="Goeker M."/>
        </authorList>
    </citation>
    <scope>NUCLEOTIDE SEQUENCE [LARGE SCALE GENOMIC DNA]</scope>
    <source>
        <strain evidence="3 4">DSM 27393</strain>
    </source>
</reference>
<gene>
    <name evidence="3" type="ORF">CLV46_1486</name>
</gene>
<feature type="transmembrane region" description="Helical" evidence="2">
    <location>
        <begin position="484"/>
        <end position="506"/>
    </location>
</feature>
<dbReference type="EMBL" id="PGFF01000001">
    <property type="protein sequence ID" value="PJJ71930.1"/>
    <property type="molecule type" value="Genomic_DNA"/>
</dbReference>
<feature type="compositionally biased region" description="Pro residues" evidence="1">
    <location>
        <begin position="99"/>
        <end position="108"/>
    </location>
</feature>
<feature type="transmembrane region" description="Helical" evidence="2">
    <location>
        <begin position="1128"/>
        <end position="1150"/>
    </location>
</feature>
<feature type="transmembrane region" description="Helical" evidence="2">
    <location>
        <begin position="898"/>
        <end position="915"/>
    </location>
</feature>
<name>A0A2M9CJ60_9MICO</name>
<feature type="transmembrane region" description="Helical" evidence="2">
    <location>
        <begin position="1099"/>
        <end position="1121"/>
    </location>
</feature>
<keyword evidence="2" id="KW-0812">Transmembrane</keyword>
<feature type="transmembrane region" description="Helical" evidence="2">
    <location>
        <begin position="700"/>
        <end position="718"/>
    </location>
</feature>
<feature type="transmembrane region" description="Helical" evidence="2">
    <location>
        <begin position="427"/>
        <end position="447"/>
    </location>
</feature>
<feature type="transmembrane region" description="Helical" evidence="2">
    <location>
        <begin position="396"/>
        <end position="415"/>
    </location>
</feature>
<feature type="transmembrane region" description="Helical" evidence="2">
    <location>
        <begin position="1260"/>
        <end position="1277"/>
    </location>
</feature>
<keyword evidence="4" id="KW-1185">Reference proteome</keyword>
<feature type="transmembrane region" description="Helical" evidence="2">
    <location>
        <begin position="1231"/>
        <end position="1254"/>
    </location>
</feature>
<feature type="transmembrane region" description="Helical" evidence="2">
    <location>
        <begin position="564"/>
        <end position="582"/>
    </location>
</feature>
<feature type="transmembrane region" description="Helical" evidence="2">
    <location>
        <begin position="869"/>
        <end position="886"/>
    </location>
</feature>
<feature type="transmembrane region" description="Helical" evidence="2">
    <location>
        <begin position="337"/>
        <end position="357"/>
    </location>
</feature>
<feature type="transmembrane region" description="Helical" evidence="2">
    <location>
        <begin position="980"/>
        <end position="1001"/>
    </location>
</feature>
<comment type="caution">
    <text evidence="3">The sequence shown here is derived from an EMBL/GenBank/DDBJ whole genome shotgun (WGS) entry which is preliminary data.</text>
</comment>
<organism evidence="3 4">
    <name type="scientific">Diaminobutyricimonas aerilata</name>
    <dbReference type="NCBI Taxonomy" id="1162967"/>
    <lineage>
        <taxon>Bacteria</taxon>
        <taxon>Bacillati</taxon>
        <taxon>Actinomycetota</taxon>
        <taxon>Actinomycetes</taxon>
        <taxon>Micrococcales</taxon>
        <taxon>Microbacteriaceae</taxon>
        <taxon>Diaminobutyricimonas</taxon>
    </lineage>
</organism>
<dbReference type="InterPro" id="IPR058062">
    <property type="entry name" value="SCO7613_C"/>
</dbReference>
<feature type="compositionally biased region" description="Low complexity" evidence="1">
    <location>
        <begin position="149"/>
        <end position="170"/>
    </location>
</feature>
<feature type="region of interest" description="Disordered" evidence="1">
    <location>
        <begin position="84"/>
        <end position="187"/>
    </location>
</feature>
<feature type="transmembrane region" description="Helical" evidence="2">
    <location>
        <begin position="534"/>
        <end position="552"/>
    </location>
</feature>
<feature type="transmembrane region" description="Helical" evidence="2">
    <location>
        <begin position="311"/>
        <end position="331"/>
    </location>
</feature>
<feature type="transmembrane region" description="Helical" evidence="2">
    <location>
        <begin position="811"/>
        <end position="833"/>
    </location>
</feature>
<feature type="transmembrane region" description="Helical" evidence="2">
    <location>
        <begin position="956"/>
        <end position="974"/>
    </location>
</feature>
<feature type="transmembrane region" description="Helical" evidence="2">
    <location>
        <begin position="612"/>
        <end position="630"/>
    </location>
</feature>
<feature type="compositionally biased region" description="Pro residues" evidence="1">
    <location>
        <begin position="129"/>
        <end position="148"/>
    </location>
</feature>
<keyword evidence="2" id="KW-1133">Transmembrane helix</keyword>
<feature type="transmembrane region" description="Helical" evidence="2">
    <location>
        <begin position="757"/>
        <end position="776"/>
    </location>
</feature>
<feature type="transmembrane region" description="Helical" evidence="2">
    <location>
        <begin position="284"/>
        <end position="304"/>
    </location>
</feature>
<feature type="transmembrane region" description="Helical" evidence="2">
    <location>
        <begin position="788"/>
        <end position="805"/>
    </location>
</feature>
<evidence type="ECO:0000256" key="2">
    <source>
        <dbReference type="SAM" id="Phobius"/>
    </source>
</evidence>
<sequence>MAGIDYLRYVGRVLFPREPRDLTDTGRCPACFTPLRASTCHVCGLDLAHPASTELASASTRAAELLDERLRIIGRIRYETAHPAPAAVTPTAETAPGTPTAPPIPAPAPAAASSPVSAQSNAVAAPRPVAAPPVPSPVAPRPPVPPTGPVASPAPWASPAEPSSAPSADRPAPPGLGSPPPAAEQPRGRRSGVQVLLLIAGISLLSIAAIVFTVLALFTFGVVGRSIVIAAVTFTAIAVATLLRRRGLDATGEGIAVFAVVLVLLDVWAVRANDLFGAAGAESTLYWGAGLTVVTVGAAVWSRAARLRTPLVAAALLVTPGVGLLTAGVAAELPDTTRAFAASLVASLVALLIPLAVLAERRPAVFERYVVLVGAALAGTGALATGALVGDRAWEVGVALGVAAVLWAAVAFRALRDDTPPRIRPHLFAVGAAVALAAIAPLMATRVEDPEPFLAIAPLATAAVALGADVASARAGRARSALTAAAIAAGVLAALILLVPFGVAVIRTLVVLAEAVVGAWTVEPVQVVVDTDPTLPWSIAGLAAVVGLLVAARRLGGHLRPLGIVFAASAVVVVFAVTAVPVPLVRTALWLGIALAAMAALRSAAVRGRPALALTLAVTAPVASLFGYLTGWAADGTWIATGLIVIALLVLARSTPGAGVIARTTAVALSVGVATGLAIGLAAAAVAAPQPALTLDGHRFVTVLAVVVLLTAAVLPRIPALERRALFWSGLVIGLPAFAALAAALNAGATPELLLEPLSSLVVGSALVVALALWSAAPSLRPLRPERVAAAVATGPALFLALDALARLTGIHAVAALSVPVVAALLVAAAALARAVRTDPGVPRIAGEAGALVVGFPAVATALGRGDDSGWLVLVLAAVAVLIAAVDRDGLFGSSSNRRHLGWLALALAIGGLWWRLGGDGVDALEAYLLPVTGALLAVAALLWRARRSGRAAELVPPSLTLAALLVSVVPLALDAFDGGSLRIVVIAAVCAIGAILASAFRPSTGARPYLDAVVAAGVLGITIAGVGRALWTSRHGSTGPEPDLWAIAVVAALAIVAALQSHGTPSPARARVASALVLAAIAAALLVELPLLDDGTLGGLRALALIAVLGLVHLAGLAAPRPPIDRVVGWVALGGSGATAVAGVAVAALEPVEWGSVPLALVLLAGGTIVMTRDPRARSWPWYGPGVAVLLIPSLVATLWDRPLWRLVALGVAGVAVVVIGVVRRLQAPFLIGIAVTLVHAIATFAPQIRAVYETVPPWLWLALGGILLTVLAARYEQRRKNVRDAIRGISALR</sequence>
<evidence type="ECO:0000313" key="4">
    <source>
        <dbReference type="Proteomes" id="UP000228758"/>
    </source>
</evidence>
<feature type="transmembrane region" description="Helical" evidence="2">
    <location>
        <begin position="588"/>
        <end position="605"/>
    </location>
</feature>
<dbReference type="NCBIfam" id="NF047321">
    <property type="entry name" value="SCO7613_CTERM"/>
    <property type="match status" value="1"/>
</dbReference>
<feature type="transmembrane region" description="Helical" evidence="2">
    <location>
        <begin position="1205"/>
        <end position="1224"/>
    </location>
</feature>
<feature type="transmembrane region" description="Helical" evidence="2">
    <location>
        <begin position="725"/>
        <end position="745"/>
    </location>
</feature>
<evidence type="ECO:0000313" key="3">
    <source>
        <dbReference type="EMBL" id="PJJ71930.1"/>
    </source>
</evidence>
<feature type="compositionally biased region" description="Low complexity" evidence="1">
    <location>
        <begin position="84"/>
        <end position="98"/>
    </location>
</feature>
<feature type="transmembrane region" description="Helical" evidence="2">
    <location>
        <begin position="1073"/>
        <end position="1093"/>
    </location>
</feature>
<feature type="transmembrane region" description="Helical" evidence="2">
    <location>
        <begin position="255"/>
        <end position="272"/>
    </location>
</feature>
<keyword evidence="2" id="KW-0472">Membrane</keyword>
<feature type="transmembrane region" description="Helical" evidence="2">
    <location>
        <begin position="1013"/>
        <end position="1032"/>
    </location>
</feature>
<feature type="transmembrane region" description="Helical" evidence="2">
    <location>
        <begin position="927"/>
        <end position="944"/>
    </location>
</feature>